<keyword evidence="2" id="KW-1185">Reference proteome</keyword>
<organism evidence="1 2">
    <name type="scientific">Nitrosomonas communis</name>
    <dbReference type="NCBI Taxonomy" id="44574"/>
    <lineage>
        <taxon>Bacteria</taxon>
        <taxon>Pseudomonadati</taxon>
        <taxon>Pseudomonadota</taxon>
        <taxon>Betaproteobacteria</taxon>
        <taxon>Nitrosomonadales</taxon>
        <taxon>Nitrosomonadaceae</taxon>
        <taxon>Nitrosomonas</taxon>
    </lineage>
</organism>
<dbReference type="EMBL" id="FOUB01000005">
    <property type="protein sequence ID" value="SFL82331.1"/>
    <property type="molecule type" value="Genomic_DNA"/>
</dbReference>
<protein>
    <submittedName>
        <fullName evidence="1">Uncharacterized protein</fullName>
    </submittedName>
</protein>
<dbReference type="Proteomes" id="UP000183287">
    <property type="component" value="Unassembled WGS sequence"/>
</dbReference>
<accession>A0A1I4KUP3</accession>
<reference evidence="2" key="1">
    <citation type="submission" date="2016-10" db="EMBL/GenBank/DDBJ databases">
        <authorList>
            <person name="Varghese N."/>
            <person name="Submissions S."/>
        </authorList>
    </citation>
    <scope>NUCLEOTIDE SEQUENCE [LARGE SCALE GENOMIC DNA]</scope>
    <source>
        <strain evidence="2">Nm44</strain>
    </source>
</reference>
<evidence type="ECO:0000313" key="1">
    <source>
        <dbReference type="EMBL" id="SFL82331.1"/>
    </source>
</evidence>
<evidence type="ECO:0000313" key="2">
    <source>
        <dbReference type="Proteomes" id="UP000183287"/>
    </source>
</evidence>
<proteinExistence type="predicted"/>
<sequence>MQQFLLARYMLIGITLWPHTTVANPALADYDHCLKASVQNSNQKHELRNQCEEASPDDNSNVITLPSDAVNKIKIAAGFGWGIFNGSIYNGNKDYAIERVIIKLIPSQIIGTSSEIPLETKEYRIDVTVLPLSKGALSMVLDSDGTQEFEWRLVNILGRKININ</sequence>
<dbReference type="AlphaFoldDB" id="A0A1I4KUP3"/>
<name>A0A1I4KUP3_9PROT</name>
<gene>
    <name evidence="1" type="ORF">SAMN05421863_100517</name>
</gene>